<name>A0A3P9M8G6_ORYLA</name>
<dbReference type="InterPro" id="IPR000504">
    <property type="entry name" value="RRM_dom"/>
</dbReference>
<dbReference type="PANTHER" id="PTHR48027">
    <property type="entry name" value="HETEROGENEOUS NUCLEAR RIBONUCLEOPROTEIN 87F-RELATED"/>
    <property type="match status" value="1"/>
</dbReference>
<dbReference type="InterPro" id="IPR052462">
    <property type="entry name" value="SLIRP/GR-RBP-like"/>
</dbReference>
<dbReference type="GO" id="GO:0003723">
    <property type="term" value="F:RNA binding"/>
    <property type="evidence" value="ECO:0007669"/>
    <property type="project" value="UniProtKB-UniRule"/>
</dbReference>
<evidence type="ECO:0000313" key="4">
    <source>
        <dbReference type="Ensembl" id="ENSORLP00020029153.1"/>
    </source>
</evidence>
<dbReference type="SMART" id="SM00360">
    <property type="entry name" value="RRM"/>
    <property type="match status" value="1"/>
</dbReference>
<dbReference type="Ensembl" id="ENSORLT00020032051.1">
    <property type="protein sequence ID" value="ENSORLP00020029153.1"/>
    <property type="gene ID" value="ENSORLG00020013007.1"/>
</dbReference>
<dbReference type="AlphaFoldDB" id="A0A3P9M8G6"/>
<feature type="domain" description="RRM" evidence="3">
    <location>
        <begin position="16"/>
        <end position="65"/>
    </location>
</feature>
<dbReference type="InterPro" id="IPR012677">
    <property type="entry name" value="Nucleotide-bd_a/b_plait_sf"/>
</dbReference>
<reference key="1">
    <citation type="journal article" date="2007" name="Nature">
        <title>The medaka draft genome and insights into vertebrate genome evolution.</title>
        <authorList>
            <person name="Kasahara M."/>
            <person name="Naruse K."/>
            <person name="Sasaki S."/>
            <person name="Nakatani Y."/>
            <person name="Qu W."/>
            <person name="Ahsan B."/>
            <person name="Yamada T."/>
            <person name="Nagayasu Y."/>
            <person name="Doi K."/>
            <person name="Kasai Y."/>
            <person name="Jindo T."/>
            <person name="Kobayashi D."/>
            <person name="Shimada A."/>
            <person name="Toyoda A."/>
            <person name="Kuroki Y."/>
            <person name="Fujiyama A."/>
            <person name="Sasaki T."/>
            <person name="Shimizu A."/>
            <person name="Asakawa S."/>
            <person name="Shimizu N."/>
            <person name="Hashimoto S."/>
            <person name="Yang J."/>
            <person name="Lee Y."/>
            <person name="Matsushima K."/>
            <person name="Sugano S."/>
            <person name="Sakaizumi M."/>
            <person name="Narita T."/>
            <person name="Ohishi K."/>
            <person name="Haga S."/>
            <person name="Ohta F."/>
            <person name="Nomoto H."/>
            <person name="Nogata K."/>
            <person name="Morishita T."/>
            <person name="Endo T."/>
            <person name="Shin-I T."/>
            <person name="Takeda H."/>
            <person name="Morishita S."/>
            <person name="Kohara Y."/>
        </authorList>
    </citation>
    <scope>NUCLEOTIDE SEQUENCE [LARGE SCALE GENOMIC DNA]</scope>
    <source>
        <strain>Hd-rR</strain>
    </source>
</reference>
<dbReference type="SUPFAM" id="SSF54928">
    <property type="entry name" value="RNA-binding domain, RBD"/>
    <property type="match status" value="1"/>
</dbReference>
<evidence type="ECO:0000256" key="1">
    <source>
        <dbReference type="ARBA" id="ARBA00022884"/>
    </source>
</evidence>
<reference evidence="4 5" key="2">
    <citation type="submission" date="2017-04" db="EMBL/GenBank/DDBJ databases">
        <title>CpG methylation of centromeres and impact of large insertions on vertebrate speciation.</title>
        <authorList>
            <person name="Ichikawa K."/>
            <person name="Yoshimura J."/>
            <person name="Morishita S."/>
        </authorList>
    </citation>
    <scope>NUCLEOTIDE SEQUENCE</scope>
    <source>
        <strain evidence="4 5">HNI</strain>
    </source>
</reference>
<reference evidence="4" key="4">
    <citation type="submission" date="2025-09" db="UniProtKB">
        <authorList>
            <consortium name="Ensembl"/>
        </authorList>
    </citation>
    <scope>IDENTIFICATION</scope>
    <source>
        <strain evidence="4">HNI</strain>
    </source>
</reference>
<accession>A0A3P9M8G6</accession>
<keyword evidence="1 2" id="KW-0694">RNA-binding</keyword>
<reference evidence="4" key="3">
    <citation type="submission" date="2025-08" db="UniProtKB">
        <authorList>
            <consortium name="Ensembl"/>
        </authorList>
    </citation>
    <scope>IDENTIFICATION</scope>
    <source>
        <strain evidence="4">HNI</strain>
    </source>
</reference>
<organism evidence="4 5">
    <name type="scientific">Oryzias latipes</name>
    <name type="common">Japanese rice fish</name>
    <name type="synonym">Japanese killifish</name>
    <dbReference type="NCBI Taxonomy" id="8090"/>
    <lineage>
        <taxon>Eukaryota</taxon>
        <taxon>Metazoa</taxon>
        <taxon>Chordata</taxon>
        <taxon>Craniata</taxon>
        <taxon>Vertebrata</taxon>
        <taxon>Euteleostomi</taxon>
        <taxon>Actinopterygii</taxon>
        <taxon>Neopterygii</taxon>
        <taxon>Teleostei</taxon>
        <taxon>Neoteleostei</taxon>
        <taxon>Acanthomorphata</taxon>
        <taxon>Ovalentaria</taxon>
        <taxon>Atherinomorphae</taxon>
        <taxon>Beloniformes</taxon>
        <taxon>Adrianichthyidae</taxon>
        <taxon>Oryziinae</taxon>
        <taxon>Oryzias</taxon>
    </lineage>
</organism>
<evidence type="ECO:0000313" key="5">
    <source>
        <dbReference type="Proteomes" id="UP000265180"/>
    </source>
</evidence>
<dbReference type="PROSITE" id="PS50102">
    <property type="entry name" value="RRM"/>
    <property type="match status" value="1"/>
</dbReference>
<dbReference type="Proteomes" id="UP000265180">
    <property type="component" value="Chromosome 9"/>
</dbReference>
<proteinExistence type="predicted"/>
<protein>
    <recommendedName>
        <fullName evidence="3">RRM domain-containing protein</fullName>
    </recommendedName>
</protein>
<sequence>MKLKEDEEEEDVSETGRLFVRNHPYTCTEEDIRELFSKHGPLSEVLFPIDNLTKKPKGFAFVTYDIRDKITIRLSSLFFHSCFK</sequence>
<dbReference type="Gene3D" id="3.30.70.330">
    <property type="match status" value="1"/>
</dbReference>
<dbReference type="Pfam" id="PF00076">
    <property type="entry name" value="RRM_1"/>
    <property type="match status" value="1"/>
</dbReference>
<dbReference type="InterPro" id="IPR035979">
    <property type="entry name" value="RBD_domain_sf"/>
</dbReference>
<evidence type="ECO:0000259" key="3">
    <source>
        <dbReference type="PROSITE" id="PS50102"/>
    </source>
</evidence>
<evidence type="ECO:0000256" key="2">
    <source>
        <dbReference type="PROSITE-ProRule" id="PRU00176"/>
    </source>
</evidence>